<reference evidence="1 2" key="1">
    <citation type="submission" date="2022-05" db="EMBL/GenBank/DDBJ databases">
        <authorList>
            <person name="Park J.-S."/>
        </authorList>
    </citation>
    <scope>NUCLEOTIDE SEQUENCE [LARGE SCALE GENOMIC DNA]</scope>
    <source>
        <strain evidence="1 2">2012CJ35-5</strain>
    </source>
</reference>
<sequence length="150" mass="16740">MELKEILLDFCWIHVNIKKDLLSKRSISLQESLNSETKSSAGDKHETGRAMVQLEQEKLGQQQVVLDQMQRVLQQINIESQNQKVGLGNLVKTTLGTYFIAIGAGVFKMENGEMVYCISANSPIAQLVMGKMPGASYVFRGNTHKILKIT</sequence>
<dbReference type="RefSeq" id="WP_249657362.1">
    <property type="nucleotide sequence ID" value="NZ_JAMFMA010000002.1"/>
</dbReference>
<evidence type="ECO:0000313" key="2">
    <source>
        <dbReference type="Proteomes" id="UP001203607"/>
    </source>
</evidence>
<protein>
    <submittedName>
        <fullName evidence="1">3-oxoacyl-ACP synthase</fullName>
    </submittedName>
</protein>
<organism evidence="1 2">
    <name type="scientific">Flagellimonas spongiicola</name>
    <dbReference type="NCBI Taxonomy" id="2942208"/>
    <lineage>
        <taxon>Bacteria</taxon>
        <taxon>Pseudomonadati</taxon>
        <taxon>Bacteroidota</taxon>
        <taxon>Flavobacteriia</taxon>
        <taxon>Flavobacteriales</taxon>
        <taxon>Flavobacteriaceae</taxon>
        <taxon>Flagellimonas</taxon>
    </lineage>
</organism>
<dbReference type="EMBL" id="JAMFMA010000002">
    <property type="protein sequence ID" value="MCL6274174.1"/>
    <property type="molecule type" value="Genomic_DNA"/>
</dbReference>
<evidence type="ECO:0000313" key="1">
    <source>
        <dbReference type="EMBL" id="MCL6274174.1"/>
    </source>
</evidence>
<proteinExistence type="predicted"/>
<accession>A0ABT0PS44</accession>
<keyword evidence="2" id="KW-1185">Reference proteome</keyword>
<gene>
    <name evidence="1" type="ORF">M3P19_09140</name>
</gene>
<name>A0ABT0PS44_9FLAO</name>
<dbReference type="Proteomes" id="UP001203607">
    <property type="component" value="Unassembled WGS sequence"/>
</dbReference>
<comment type="caution">
    <text evidence="1">The sequence shown here is derived from an EMBL/GenBank/DDBJ whole genome shotgun (WGS) entry which is preliminary data.</text>
</comment>